<proteinExistence type="inferred from homology"/>
<accession>A0ABM9A4B0</accession>
<dbReference type="SUPFAM" id="SSF53850">
    <property type="entry name" value="Periplasmic binding protein-like II"/>
    <property type="match status" value="1"/>
</dbReference>
<evidence type="ECO:0000256" key="3">
    <source>
        <dbReference type="SAM" id="SignalP"/>
    </source>
</evidence>
<feature type="chain" id="PRO_5045587911" description="Solute-binding protein family 3/N-terminal domain-containing protein" evidence="3">
    <location>
        <begin position="23"/>
        <end position="269"/>
    </location>
</feature>
<keyword evidence="2 3" id="KW-0732">Signal</keyword>
<reference evidence="5" key="1">
    <citation type="submission" date="2021-11" db="EMBL/GenBank/DDBJ databases">
        <authorList>
            <person name="Rodrigo-Torres L."/>
            <person name="Arahal R. D."/>
            <person name="Lucena T."/>
        </authorList>
    </citation>
    <scope>NUCLEOTIDE SEQUENCE</scope>
    <source>
        <strain evidence="5">CECT 7928</strain>
    </source>
</reference>
<feature type="signal peptide" evidence="3">
    <location>
        <begin position="1"/>
        <end position="22"/>
    </location>
</feature>
<dbReference type="PANTHER" id="PTHR35936:SF35">
    <property type="entry name" value="L-CYSTINE-BINDING PROTEIN TCYJ"/>
    <property type="match status" value="1"/>
</dbReference>
<dbReference type="SMART" id="SM00062">
    <property type="entry name" value="PBPb"/>
    <property type="match status" value="1"/>
</dbReference>
<sequence length="269" mass="30115">MNKYGYRVVVFLFALIGFPAMAQVVNICNDNAEWPPYTFHPRDNGKADKSSLVGASYDAINVIFKDAGMKVEVKMIPWKRCLDEVQNYASKGQFELFMDGSSNDERMKKYIRTEAFYQTNQGYLYSTKKFPNGPDVKSVGDLNKYKVCGIGGYNYEVYQKNGLTVEIDTRAKSPKTVLQKLSAGRCDIFLSAVEPILGGNLVGQVTFTPDIKYAVLNELPKTKFYAWVSKGSPRSAQLVETINKGLDKLKADGELDKIFKKYTATGTGF</sequence>
<dbReference type="RefSeq" id="WP_237361536.1">
    <property type="nucleotide sequence ID" value="NZ_CAKLDM010000002.1"/>
</dbReference>
<evidence type="ECO:0000256" key="1">
    <source>
        <dbReference type="ARBA" id="ARBA00010333"/>
    </source>
</evidence>
<keyword evidence="6" id="KW-1185">Reference proteome</keyword>
<feature type="domain" description="Solute-binding protein family 3/N-terminal" evidence="4">
    <location>
        <begin position="24"/>
        <end position="266"/>
    </location>
</feature>
<dbReference type="EMBL" id="CAKLDM010000002">
    <property type="protein sequence ID" value="CAH0539537.1"/>
    <property type="molecule type" value="Genomic_DNA"/>
</dbReference>
<dbReference type="PANTHER" id="PTHR35936">
    <property type="entry name" value="MEMBRANE-BOUND LYTIC MUREIN TRANSGLYCOSYLASE F"/>
    <property type="match status" value="1"/>
</dbReference>
<dbReference type="Pfam" id="PF00497">
    <property type="entry name" value="SBP_bac_3"/>
    <property type="match status" value="1"/>
</dbReference>
<dbReference type="Proteomes" id="UP000838748">
    <property type="component" value="Unassembled WGS sequence"/>
</dbReference>
<gene>
    <name evidence="5" type="ORF">VMF7928_02232</name>
</gene>
<dbReference type="Gene3D" id="3.40.190.10">
    <property type="entry name" value="Periplasmic binding protein-like II"/>
    <property type="match status" value="2"/>
</dbReference>
<evidence type="ECO:0000313" key="5">
    <source>
        <dbReference type="EMBL" id="CAH0539537.1"/>
    </source>
</evidence>
<organism evidence="5 6">
    <name type="scientific">Vibrio marisflavi CECT 7928</name>
    <dbReference type="NCBI Taxonomy" id="634439"/>
    <lineage>
        <taxon>Bacteria</taxon>
        <taxon>Pseudomonadati</taxon>
        <taxon>Pseudomonadota</taxon>
        <taxon>Gammaproteobacteria</taxon>
        <taxon>Vibrionales</taxon>
        <taxon>Vibrionaceae</taxon>
        <taxon>Vibrio</taxon>
    </lineage>
</organism>
<protein>
    <recommendedName>
        <fullName evidence="4">Solute-binding protein family 3/N-terminal domain-containing protein</fullName>
    </recommendedName>
</protein>
<comment type="similarity">
    <text evidence="1">Belongs to the bacterial solute-binding protein 3 family.</text>
</comment>
<dbReference type="InterPro" id="IPR001638">
    <property type="entry name" value="Solute-binding_3/MltF_N"/>
</dbReference>
<comment type="caution">
    <text evidence="5">The sequence shown here is derived from an EMBL/GenBank/DDBJ whole genome shotgun (WGS) entry which is preliminary data.</text>
</comment>
<evidence type="ECO:0000313" key="6">
    <source>
        <dbReference type="Proteomes" id="UP000838748"/>
    </source>
</evidence>
<name>A0ABM9A4B0_9VIBR</name>
<evidence type="ECO:0000259" key="4">
    <source>
        <dbReference type="SMART" id="SM00062"/>
    </source>
</evidence>
<evidence type="ECO:0000256" key="2">
    <source>
        <dbReference type="ARBA" id="ARBA00022729"/>
    </source>
</evidence>